<evidence type="ECO:0000256" key="8">
    <source>
        <dbReference type="ARBA" id="ARBA00023239"/>
    </source>
</evidence>
<dbReference type="GO" id="GO:0000166">
    <property type="term" value="F:nucleotide binding"/>
    <property type="evidence" value="ECO:0007669"/>
    <property type="project" value="UniProtKB-KW"/>
</dbReference>
<evidence type="ECO:0000256" key="4">
    <source>
        <dbReference type="ARBA" id="ARBA00022723"/>
    </source>
</evidence>
<dbReference type="InterPro" id="IPR030960">
    <property type="entry name" value="DHQS/DOIS_N"/>
</dbReference>
<dbReference type="Pfam" id="PF01761">
    <property type="entry name" value="DHQ_synthase"/>
    <property type="match status" value="1"/>
</dbReference>
<evidence type="ECO:0000313" key="11">
    <source>
        <dbReference type="EMBL" id="SVA00552.1"/>
    </source>
</evidence>
<comment type="cofactor">
    <cofactor evidence="2">
        <name>Co(2+)</name>
        <dbReference type="ChEBI" id="CHEBI:48828"/>
    </cofactor>
</comment>
<keyword evidence="4" id="KW-0479">Metal-binding</keyword>
<feature type="domain" description="3-dehydroquinate synthase N-terminal" evidence="9">
    <location>
        <begin position="22"/>
        <end position="134"/>
    </location>
</feature>
<dbReference type="Gene3D" id="3.40.50.1970">
    <property type="match status" value="1"/>
</dbReference>
<dbReference type="FunFam" id="3.40.50.1970:FF:000007">
    <property type="entry name" value="Pentafunctional AROM polypeptide"/>
    <property type="match status" value="1"/>
</dbReference>
<keyword evidence="8" id="KW-0456">Lyase</keyword>
<dbReference type="PANTHER" id="PTHR43622:SF1">
    <property type="entry name" value="3-DEHYDROQUINATE SYNTHASE"/>
    <property type="match status" value="1"/>
</dbReference>
<dbReference type="CDD" id="cd08195">
    <property type="entry name" value="DHQS"/>
    <property type="match status" value="1"/>
</dbReference>
<keyword evidence="6" id="KW-0862">Zinc</keyword>
<comment type="cofactor">
    <cofactor evidence="1">
        <name>NAD(+)</name>
        <dbReference type="ChEBI" id="CHEBI:57540"/>
    </cofactor>
</comment>
<dbReference type="GO" id="GO:0005737">
    <property type="term" value="C:cytoplasm"/>
    <property type="evidence" value="ECO:0007669"/>
    <property type="project" value="InterPro"/>
</dbReference>
<evidence type="ECO:0000256" key="1">
    <source>
        <dbReference type="ARBA" id="ARBA00001911"/>
    </source>
</evidence>
<feature type="domain" description="3-dehydroquinate synthase C-terminal" evidence="10">
    <location>
        <begin position="136"/>
        <end position="275"/>
    </location>
</feature>
<dbReference type="AlphaFoldDB" id="A0A381S8Y5"/>
<evidence type="ECO:0000256" key="5">
    <source>
        <dbReference type="ARBA" id="ARBA00022741"/>
    </source>
</evidence>
<evidence type="ECO:0000259" key="10">
    <source>
        <dbReference type="Pfam" id="PF24621"/>
    </source>
</evidence>
<protein>
    <submittedName>
        <fullName evidence="11">Uncharacterized protein</fullName>
    </submittedName>
</protein>
<keyword evidence="5" id="KW-0547">Nucleotide-binding</keyword>
<evidence type="ECO:0000259" key="9">
    <source>
        <dbReference type="Pfam" id="PF01761"/>
    </source>
</evidence>
<organism evidence="11">
    <name type="scientific">marine metagenome</name>
    <dbReference type="NCBI Taxonomy" id="408172"/>
    <lineage>
        <taxon>unclassified sequences</taxon>
        <taxon>metagenomes</taxon>
        <taxon>ecological metagenomes</taxon>
    </lineage>
</organism>
<dbReference type="SUPFAM" id="SSF56796">
    <property type="entry name" value="Dehydroquinate synthase-like"/>
    <property type="match status" value="1"/>
</dbReference>
<dbReference type="GO" id="GO:0046872">
    <property type="term" value="F:metal ion binding"/>
    <property type="evidence" value="ECO:0007669"/>
    <property type="project" value="UniProtKB-KW"/>
</dbReference>
<proteinExistence type="inferred from homology"/>
<reference evidence="11" key="1">
    <citation type="submission" date="2018-05" db="EMBL/GenBank/DDBJ databases">
        <authorList>
            <person name="Lanie J.A."/>
            <person name="Ng W.-L."/>
            <person name="Kazmierczak K.M."/>
            <person name="Andrzejewski T.M."/>
            <person name="Davidsen T.M."/>
            <person name="Wayne K.J."/>
            <person name="Tettelin H."/>
            <person name="Glass J.I."/>
            <person name="Rusch D."/>
            <person name="Podicherti R."/>
            <person name="Tsui H.-C.T."/>
            <person name="Winkler M.E."/>
        </authorList>
    </citation>
    <scope>NUCLEOTIDE SEQUENCE</scope>
</reference>
<dbReference type="GO" id="GO:0003856">
    <property type="term" value="F:3-dehydroquinate synthase activity"/>
    <property type="evidence" value="ECO:0007669"/>
    <property type="project" value="InterPro"/>
</dbReference>
<comment type="cofactor">
    <cofactor evidence="3">
        <name>Zn(2+)</name>
        <dbReference type="ChEBI" id="CHEBI:29105"/>
    </cofactor>
</comment>
<evidence type="ECO:0000256" key="2">
    <source>
        <dbReference type="ARBA" id="ARBA00001941"/>
    </source>
</evidence>
<evidence type="ECO:0000256" key="7">
    <source>
        <dbReference type="ARBA" id="ARBA00023027"/>
    </source>
</evidence>
<dbReference type="EMBL" id="UINC01002814">
    <property type="protein sequence ID" value="SVA00552.1"/>
    <property type="molecule type" value="Genomic_DNA"/>
</dbReference>
<dbReference type="InterPro" id="IPR056179">
    <property type="entry name" value="DHQS_C"/>
</dbReference>
<dbReference type="Gene3D" id="1.20.1090.10">
    <property type="entry name" value="Dehydroquinate synthase-like - alpha domain"/>
    <property type="match status" value="1"/>
</dbReference>
<evidence type="ECO:0000256" key="6">
    <source>
        <dbReference type="ARBA" id="ARBA00022833"/>
    </source>
</evidence>
<dbReference type="NCBIfam" id="TIGR01357">
    <property type="entry name" value="aroB"/>
    <property type="match status" value="1"/>
</dbReference>
<dbReference type="GO" id="GO:0009073">
    <property type="term" value="P:aromatic amino acid family biosynthetic process"/>
    <property type="evidence" value="ECO:0007669"/>
    <property type="project" value="InterPro"/>
</dbReference>
<dbReference type="PANTHER" id="PTHR43622">
    <property type="entry name" value="3-DEHYDROQUINATE SYNTHASE"/>
    <property type="match status" value="1"/>
</dbReference>
<dbReference type="HAMAP" id="MF_00110">
    <property type="entry name" value="DHQ_synthase"/>
    <property type="match status" value="1"/>
</dbReference>
<dbReference type="InterPro" id="IPR050071">
    <property type="entry name" value="Dehydroquinate_synthase"/>
</dbReference>
<name>A0A381S8Y5_9ZZZZ</name>
<sequence>MELIGFGLMSDLNKAGFKCDYITLPVGEAAKSMNEFSRIISQLIEMECDRSTTILSLGGGVVGDVSGFVASSFMRGIQYYQIPTTLLAMVDSSIGGKTGINIAEGKNLVGSIYQPQGVLIDPDILESLPREEVIAGLGEVIKYGAIRDEKFLNNISEWLDNIDSFPFARAVLRACEIKAEIVSLDEHEGGLRKLLNFGHTVGHALEAHLGYGKIRHGEAVALGMKCAGWVSNKMGFMSLDENKSLNNTIDKLSLPQVSKVDPNTILSYVKKDKKMRNGILHFVVLNTLGEGNTCDSVPDNLIKESLKVIQ</sequence>
<evidence type="ECO:0000256" key="3">
    <source>
        <dbReference type="ARBA" id="ARBA00001947"/>
    </source>
</evidence>
<keyword evidence="7" id="KW-0520">NAD</keyword>
<dbReference type="InterPro" id="IPR016037">
    <property type="entry name" value="DHQ_synth_AroB"/>
</dbReference>
<gene>
    <name evidence="11" type="ORF">METZ01_LOCUS53406</name>
</gene>
<accession>A0A381S8Y5</accession>
<dbReference type="Pfam" id="PF24621">
    <property type="entry name" value="DHQS_C"/>
    <property type="match status" value="1"/>
</dbReference>